<keyword evidence="2" id="KW-0813">Transport</keyword>
<sequence length="172" mass="19402">MTMNPIKKLIDRLSAFQLIALYYFLAVTVSFILLSLPVAHQEGVKWTFIDALFTAVSAVSVTGLTVVDTSQTFSVAGMWILAFVLQIGGIGIMTLGTFVWLVMRKRIGIKERKLIMADQNQSNLSGIVKLMKQVLYLILLIEFVGGLILSMYFLKYYDVQSAFFLAWLLLKY</sequence>
<feature type="transmembrane region" description="Helical" evidence="8">
    <location>
        <begin position="134"/>
        <end position="154"/>
    </location>
</feature>
<keyword evidence="6" id="KW-0406">Ion transport</keyword>
<keyword evidence="5 8" id="KW-1133">Transmembrane helix</keyword>
<dbReference type="GO" id="GO:0008324">
    <property type="term" value="F:monoatomic cation transmembrane transporter activity"/>
    <property type="evidence" value="ECO:0007669"/>
    <property type="project" value="InterPro"/>
</dbReference>
<dbReference type="GO" id="GO:0005886">
    <property type="term" value="C:plasma membrane"/>
    <property type="evidence" value="ECO:0007669"/>
    <property type="project" value="UniProtKB-SubCell"/>
</dbReference>
<evidence type="ECO:0000256" key="6">
    <source>
        <dbReference type="ARBA" id="ARBA00023065"/>
    </source>
</evidence>
<evidence type="ECO:0000256" key="5">
    <source>
        <dbReference type="ARBA" id="ARBA00022989"/>
    </source>
</evidence>
<evidence type="ECO:0000256" key="7">
    <source>
        <dbReference type="ARBA" id="ARBA00023136"/>
    </source>
</evidence>
<feature type="transmembrane region" description="Helical" evidence="8">
    <location>
        <begin position="79"/>
        <end position="103"/>
    </location>
</feature>
<evidence type="ECO:0000313" key="10">
    <source>
        <dbReference type="Proteomes" id="UP000464658"/>
    </source>
</evidence>
<dbReference type="GO" id="GO:0030001">
    <property type="term" value="P:metal ion transport"/>
    <property type="evidence" value="ECO:0007669"/>
    <property type="project" value="UniProtKB-ARBA"/>
</dbReference>
<proteinExistence type="predicted"/>
<comment type="subcellular location">
    <subcellularLocation>
        <location evidence="1">Cell membrane</location>
        <topology evidence="1">Multi-pass membrane protein</topology>
    </subcellularLocation>
</comment>
<evidence type="ECO:0008006" key="11">
    <source>
        <dbReference type="Google" id="ProtNLM"/>
    </source>
</evidence>
<evidence type="ECO:0000313" key="9">
    <source>
        <dbReference type="EMBL" id="BBP88783.1"/>
    </source>
</evidence>
<dbReference type="Pfam" id="PF02386">
    <property type="entry name" value="TrkH"/>
    <property type="match status" value="1"/>
</dbReference>
<feature type="transmembrane region" description="Helical" evidence="8">
    <location>
        <begin position="20"/>
        <end position="39"/>
    </location>
</feature>
<evidence type="ECO:0000256" key="3">
    <source>
        <dbReference type="ARBA" id="ARBA00022475"/>
    </source>
</evidence>
<accession>A0A5S9M6N9</accession>
<organism evidence="9 10">
    <name type="scientific">Bacillus safensis</name>
    <dbReference type="NCBI Taxonomy" id="561879"/>
    <lineage>
        <taxon>Bacteria</taxon>
        <taxon>Bacillati</taxon>
        <taxon>Bacillota</taxon>
        <taxon>Bacilli</taxon>
        <taxon>Bacillales</taxon>
        <taxon>Bacillaceae</taxon>
        <taxon>Bacillus</taxon>
    </lineage>
</organism>
<reference evidence="9 10" key="1">
    <citation type="submission" date="2019-12" db="EMBL/GenBank/DDBJ databases">
        <title>Full genome sequence of a Bacillus safensis strain isolated from commercially available natto in Indonesia.</title>
        <authorList>
            <person name="Yoshida M."/>
            <person name="Uomi M."/>
            <person name="Waturangi D."/>
            <person name="Ekaputri J.J."/>
            <person name="Setiamarga D.H.E."/>
        </authorList>
    </citation>
    <scope>NUCLEOTIDE SEQUENCE [LARGE SCALE GENOMIC DNA]</scope>
    <source>
        <strain evidence="9 10">IDN1</strain>
    </source>
</reference>
<keyword evidence="3" id="KW-1003">Cell membrane</keyword>
<evidence type="ECO:0000256" key="1">
    <source>
        <dbReference type="ARBA" id="ARBA00004651"/>
    </source>
</evidence>
<dbReference type="PANTHER" id="PTHR32024:SF4">
    <property type="entry name" value="KTR SYSTEM POTASSIUM UPTAKE PROTEIN D"/>
    <property type="match status" value="1"/>
</dbReference>
<name>A0A5S9M6N9_BACIA</name>
<gene>
    <name evidence="9" type="ORF">BsIDN1_24010</name>
</gene>
<keyword evidence="4 8" id="KW-0812">Transmembrane</keyword>
<feature type="transmembrane region" description="Helical" evidence="8">
    <location>
        <begin position="46"/>
        <end position="67"/>
    </location>
</feature>
<dbReference type="EMBL" id="AP021906">
    <property type="protein sequence ID" value="BBP88783.1"/>
    <property type="molecule type" value="Genomic_DNA"/>
</dbReference>
<evidence type="ECO:0000256" key="2">
    <source>
        <dbReference type="ARBA" id="ARBA00022448"/>
    </source>
</evidence>
<dbReference type="AlphaFoldDB" id="A0A5S9M6N9"/>
<evidence type="ECO:0000256" key="4">
    <source>
        <dbReference type="ARBA" id="ARBA00022692"/>
    </source>
</evidence>
<keyword evidence="7 8" id="KW-0472">Membrane</keyword>
<protein>
    <recommendedName>
        <fullName evidence="11">Ktr system potassium uptake protein B</fullName>
    </recommendedName>
</protein>
<dbReference type="InterPro" id="IPR003445">
    <property type="entry name" value="Cat_transpt"/>
</dbReference>
<dbReference type="Proteomes" id="UP000464658">
    <property type="component" value="Chromosome"/>
</dbReference>
<evidence type="ECO:0000256" key="8">
    <source>
        <dbReference type="SAM" id="Phobius"/>
    </source>
</evidence>
<dbReference type="PANTHER" id="PTHR32024">
    <property type="entry name" value="TRK SYSTEM POTASSIUM UPTAKE PROTEIN TRKG-RELATED"/>
    <property type="match status" value="1"/>
</dbReference>